<gene>
    <name evidence="3" type="ORF">Enr13x_44460</name>
</gene>
<dbReference type="InterPro" id="IPR002881">
    <property type="entry name" value="DUF58"/>
</dbReference>
<dbReference type="Proteomes" id="UP000319004">
    <property type="component" value="Chromosome"/>
</dbReference>
<dbReference type="KEGG" id="snep:Enr13x_44460"/>
<dbReference type="PANTHER" id="PTHR34351">
    <property type="entry name" value="SLR1927 PROTEIN-RELATED"/>
    <property type="match status" value="1"/>
</dbReference>
<dbReference type="EMBL" id="CP037423">
    <property type="protein sequence ID" value="QDV44578.1"/>
    <property type="molecule type" value="Genomic_DNA"/>
</dbReference>
<keyword evidence="1" id="KW-0472">Membrane</keyword>
<evidence type="ECO:0000259" key="2">
    <source>
        <dbReference type="Pfam" id="PF01882"/>
    </source>
</evidence>
<dbReference type="OrthoDB" id="9789943at2"/>
<organism evidence="3 4">
    <name type="scientific">Stieleria neptunia</name>
    <dbReference type="NCBI Taxonomy" id="2527979"/>
    <lineage>
        <taxon>Bacteria</taxon>
        <taxon>Pseudomonadati</taxon>
        <taxon>Planctomycetota</taxon>
        <taxon>Planctomycetia</taxon>
        <taxon>Pirellulales</taxon>
        <taxon>Pirellulaceae</taxon>
        <taxon>Stieleria</taxon>
    </lineage>
</organism>
<protein>
    <recommendedName>
        <fullName evidence="2">DUF58 domain-containing protein</fullName>
    </recommendedName>
</protein>
<feature type="transmembrane region" description="Helical" evidence="1">
    <location>
        <begin position="16"/>
        <end position="48"/>
    </location>
</feature>
<dbReference type="Pfam" id="PF01882">
    <property type="entry name" value="DUF58"/>
    <property type="match status" value="1"/>
</dbReference>
<dbReference type="PANTHER" id="PTHR34351:SF2">
    <property type="entry name" value="DUF58 DOMAIN-CONTAINING PROTEIN"/>
    <property type="match status" value="1"/>
</dbReference>
<evidence type="ECO:0000313" key="3">
    <source>
        <dbReference type="EMBL" id="QDV44578.1"/>
    </source>
</evidence>
<proteinExistence type="predicted"/>
<sequence length="450" mass="49594">MGDPHASSGPGAGLSLIAAVAAVLLLGLAFGGSLWVLAAIVAAAVILINRFLAMTWTRCSIATREGGDEELKIGESLSVKVSVTNTSKIPVFWLLVEDLIPRWATIHTPPTLDVQGDRVKVLLMWPGQTRHLDYTIRCNRRGYFQIGPTVLETGDLMGLYRRYRLGTHPQYLTVLPKTVELDDYEIASRRPMGEIRMRDNVMEDPTRLRGIRRWEPGDPMRRVHWSATARTGVLHSKVYEPTSIAGATLVLDMHTETNPTHHEPIRTDLAITAAFSIASSLHDQSQPFGFVSNGRDAADRIRTDGWIGDHRVRDQAKQSATMLDNNDRLRPVVLDASRGAVHLQQLRTTLARLERSDGMTLAELLNETESRISNETTLIAILQQATPDALSTLIGFARRGKAVAAIINTLDINDYSAVAGPLIAASIPTFHLADEQAIRSLCREVNLRTA</sequence>
<keyword evidence="1" id="KW-1133">Transmembrane helix</keyword>
<evidence type="ECO:0000313" key="4">
    <source>
        <dbReference type="Proteomes" id="UP000319004"/>
    </source>
</evidence>
<name>A0A518HUN8_9BACT</name>
<dbReference type="RefSeq" id="WP_145388892.1">
    <property type="nucleotide sequence ID" value="NZ_CP037423.1"/>
</dbReference>
<dbReference type="AlphaFoldDB" id="A0A518HUN8"/>
<feature type="domain" description="DUF58" evidence="2">
    <location>
        <begin position="211"/>
        <end position="298"/>
    </location>
</feature>
<keyword evidence="1" id="KW-0812">Transmembrane</keyword>
<evidence type="ECO:0000256" key="1">
    <source>
        <dbReference type="SAM" id="Phobius"/>
    </source>
</evidence>
<reference evidence="3 4" key="1">
    <citation type="submission" date="2019-03" db="EMBL/GenBank/DDBJ databases">
        <title>Deep-cultivation of Planctomycetes and their phenomic and genomic characterization uncovers novel biology.</title>
        <authorList>
            <person name="Wiegand S."/>
            <person name="Jogler M."/>
            <person name="Boedeker C."/>
            <person name="Pinto D."/>
            <person name="Vollmers J."/>
            <person name="Rivas-Marin E."/>
            <person name="Kohn T."/>
            <person name="Peeters S.H."/>
            <person name="Heuer A."/>
            <person name="Rast P."/>
            <person name="Oberbeckmann S."/>
            <person name="Bunk B."/>
            <person name="Jeske O."/>
            <person name="Meyerdierks A."/>
            <person name="Storesund J.E."/>
            <person name="Kallscheuer N."/>
            <person name="Luecker S."/>
            <person name="Lage O.M."/>
            <person name="Pohl T."/>
            <person name="Merkel B.J."/>
            <person name="Hornburger P."/>
            <person name="Mueller R.-W."/>
            <person name="Bruemmer F."/>
            <person name="Labrenz M."/>
            <person name="Spormann A.M."/>
            <person name="Op den Camp H."/>
            <person name="Overmann J."/>
            <person name="Amann R."/>
            <person name="Jetten M.S.M."/>
            <person name="Mascher T."/>
            <person name="Medema M.H."/>
            <person name="Devos D.P."/>
            <person name="Kaster A.-K."/>
            <person name="Ovreas L."/>
            <person name="Rohde M."/>
            <person name="Galperin M.Y."/>
            <person name="Jogler C."/>
        </authorList>
    </citation>
    <scope>NUCLEOTIDE SEQUENCE [LARGE SCALE GENOMIC DNA]</scope>
    <source>
        <strain evidence="3 4">Enr13</strain>
    </source>
</reference>
<keyword evidence="4" id="KW-1185">Reference proteome</keyword>
<accession>A0A518HUN8</accession>